<evidence type="ECO:0000313" key="1">
    <source>
        <dbReference type="EMBL" id="CAJ2651995.1"/>
    </source>
</evidence>
<reference evidence="1" key="1">
    <citation type="submission" date="2023-10" db="EMBL/GenBank/DDBJ databases">
        <authorList>
            <person name="Rodriguez Cubillos JULIANA M."/>
            <person name="De Vega J."/>
        </authorList>
    </citation>
    <scope>NUCLEOTIDE SEQUENCE</scope>
</reference>
<gene>
    <name evidence="1" type="ORF">MILVUS5_LOCUS19543</name>
</gene>
<protein>
    <submittedName>
        <fullName evidence="1">Uncharacterized protein</fullName>
    </submittedName>
</protein>
<name>A0ACB0K4X7_TRIPR</name>
<organism evidence="1 2">
    <name type="scientific">Trifolium pratense</name>
    <name type="common">Red clover</name>
    <dbReference type="NCBI Taxonomy" id="57577"/>
    <lineage>
        <taxon>Eukaryota</taxon>
        <taxon>Viridiplantae</taxon>
        <taxon>Streptophyta</taxon>
        <taxon>Embryophyta</taxon>
        <taxon>Tracheophyta</taxon>
        <taxon>Spermatophyta</taxon>
        <taxon>Magnoliopsida</taxon>
        <taxon>eudicotyledons</taxon>
        <taxon>Gunneridae</taxon>
        <taxon>Pentapetalae</taxon>
        <taxon>rosids</taxon>
        <taxon>fabids</taxon>
        <taxon>Fabales</taxon>
        <taxon>Fabaceae</taxon>
        <taxon>Papilionoideae</taxon>
        <taxon>50 kb inversion clade</taxon>
        <taxon>NPAAA clade</taxon>
        <taxon>Hologalegina</taxon>
        <taxon>IRL clade</taxon>
        <taxon>Trifolieae</taxon>
        <taxon>Trifolium</taxon>
    </lineage>
</organism>
<dbReference type="EMBL" id="CASHSV030000198">
    <property type="protein sequence ID" value="CAJ2651995.1"/>
    <property type="molecule type" value="Genomic_DNA"/>
</dbReference>
<keyword evidence="2" id="KW-1185">Reference proteome</keyword>
<proteinExistence type="predicted"/>
<comment type="caution">
    <text evidence="1">The sequence shown here is derived from an EMBL/GenBank/DDBJ whole genome shotgun (WGS) entry which is preliminary data.</text>
</comment>
<sequence length="291" mass="32189">MNFYEYLPHGYSYALYLADIYDLYPFDSMILNMVSERYPRDEDEDSAADFDSAIDEDEALSHDVAMEVSASEAQSSTICNHICFGSFGNSDFSAVQFASITPIKPTIDGFTIKIGEIACVLVALSCNNKSAFAASEDDEKSKNLDSEILVSEAIKGLNECKSEFGVSAEIKKSENLIKGRVPLCYGSVYGVAAIRPFASWFYVGKQKQHISSTANNNQVWPFELHDECIVDFDPGGIMLEIYSYAIMLSFSSIFDSISLFPFDPGGTSKNNFPFLISTNCSFSCLVSFRIT</sequence>
<evidence type="ECO:0000313" key="2">
    <source>
        <dbReference type="Proteomes" id="UP001177021"/>
    </source>
</evidence>
<dbReference type="Proteomes" id="UP001177021">
    <property type="component" value="Unassembled WGS sequence"/>
</dbReference>
<accession>A0ACB0K4X7</accession>